<keyword evidence="4" id="KW-1185">Reference proteome</keyword>
<gene>
    <name evidence="3" type="ORF">GCM10010251_18020</name>
</gene>
<evidence type="ECO:0000256" key="1">
    <source>
        <dbReference type="ARBA" id="ARBA00023002"/>
    </source>
</evidence>
<evidence type="ECO:0000313" key="3">
    <source>
        <dbReference type="EMBL" id="GGR02614.1"/>
    </source>
</evidence>
<dbReference type="PRINTS" id="PR00420">
    <property type="entry name" value="RNGMNOXGNASE"/>
</dbReference>
<reference evidence="3" key="1">
    <citation type="journal article" date="2014" name="Int. J. Syst. Evol. Microbiol.">
        <title>Complete genome sequence of Corynebacterium casei LMG S-19264T (=DSM 44701T), isolated from a smear-ripened cheese.</title>
        <authorList>
            <consortium name="US DOE Joint Genome Institute (JGI-PGF)"/>
            <person name="Walter F."/>
            <person name="Albersmeier A."/>
            <person name="Kalinowski J."/>
            <person name="Ruckert C."/>
        </authorList>
    </citation>
    <scope>NUCLEOTIDE SEQUENCE</scope>
    <source>
        <strain evidence="3">JCM 4346</strain>
    </source>
</reference>
<proteinExistence type="inferred from homology"/>
<evidence type="ECO:0008006" key="5">
    <source>
        <dbReference type="Google" id="ProtNLM"/>
    </source>
</evidence>
<evidence type="ECO:0000256" key="2">
    <source>
        <dbReference type="ARBA" id="ARBA00038396"/>
    </source>
</evidence>
<comment type="similarity">
    <text evidence="2">Belongs to the flavin-dependent halogenase family. Bacterial tryptophan halogenase subfamily.</text>
</comment>
<dbReference type="AlphaFoldDB" id="A0A918F312"/>
<dbReference type="PANTHER" id="PTHR43747:SF5">
    <property type="entry name" value="FAD-BINDING DOMAIN-CONTAINING PROTEIN"/>
    <property type="match status" value="1"/>
</dbReference>
<dbReference type="PANTHER" id="PTHR43747">
    <property type="entry name" value="FAD-BINDING PROTEIN"/>
    <property type="match status" value="1"/>
</dbReference>
<comment type="caution">
    <text evidence="3">The sequence shown here is derived from an EMBL/GenBank/DDBJ whole genome shotgun (WGS) entry which is preliminary data.</text>
</comment>
<protein>
    <recommendedName>
        <fullName evidence="5">FAD-dependent oxidoreductase</fullName>
    </recommendedName>
</protein>
<dbReference type="InterPro" id="IPR050816">
    <property type="entry name" value="Flavin-dep_Halogenase_NPB"/>
</dbReference>
<evidence type="ECO:0000313" key="4">
    <source>
        <dbReference type="Proteomes" id="UP000658320"/>
    </source>
</evidence>
<accession>A0A918F312</accession>
<organism evidence="3 4">
    <name type="scientific">Streptomyces aurantiogriseus</name>
    <dbReference type="NCBI Taxonomy" id="66870"/>
    <lineage>
        <taxon>Bacteria</taxon>
        <taxon>Bacillati</taxon>
        <taxon>Actinomycetota</taxon>
        <taxon>Actinomycetes</taxon>
        <taxon>Kitasatosporales</taxon>
        <taxon>Streptomycetaceae</taxon>
        <taxon>Streptomyces</taxon>
    </lineage>
</organism>
<dbReference type="Proteomes" id="UP000658320">
    <property type="component" value="Unassembled WGS sequence"/>
</dbReference>
<keyword evidence="1" id="KW-0560">Oxidoreductase</keyword>
<name>A0A918F312_9ACTN</name>
<dbReference type="EMBL" id="BMSX01000003">
    <property type="protein sequence ID" value="GGR02614.1"/>
    <property type="molecule type" value="Genomic_DNA"/>
</dbReference>
<dbReference type="Gene3D" id="3.50.50.60">
    <property type="entry name" value="FAD/NAD(P)-binding domain"/>
    <property type="match status" value="1"/>
</dbReference>
<dbReference type="InterPro" id="IPR036188">
    <property type="entry name" value="FAD/NAD-bd_sf"/>
</dbReference>
<dbReference type="RefSeq" id="WP_189934072.1">
    <property type="nucleotide sequence ID" value="NZ_BMSX01000003.1"/>
</dbReference>
<dbReference type="SUPFAM" id="SSF51905">
    <property type="entry name" value="FAD/NAD(P)-binding domain"/>
    <property type="match status" value="1"/>
</dbReference>
<reference evidence="3" key="2">
    <citation type="submission" date="2020-09" db="EMBL/GenBank/DDBJ databases">
        <authorList>
            <person name="Sun Q."/>
            <person name="Ohkuma M."/>
        </authorList>
    </citation>
    <scope>NUCLEOTIDE SEQUENCE</scope>
    <source>
        <strain evidence="3">JCM 4346</strain>
    </source>
</reference>
<sequence length="484" mass="50154">MPAVVVAGGSVAGLATALALSGTGHRVLVLERAAPPPEGPPAEAAGRWRRPTVPQSAHAHTLTSLGVRVLRERAPQVLEAAVAAGAVTLDLTAALPADAVDGGRAPGDEDLVGLGCRRAVLELVLHRVVRELPGVAVRHETAVGGLELDPSGQRVRAVITTTGERVPADLVVDATGRQALSRTWLRIAGVPVADDRTSPSGLTGWTRFYRLTGTERPGPLGRGNAAGGIWDHYAGVLHPADGGVFSVALGTLPGDRAMAELRLPSAFTAVARATPGVAPWLADGVSEPVSPVQAITSPPNTLRGLATTAQRPVAGLFPVGDAACVTDPLFGRGVSLALEHAFRLADVLAAHPDAGIAQSRAVAQMTEELFLPWYEQAVGSDRVRIARWRAAINGAAPPRPEPAEGVPTIDEIAAAAQRDGQVWRGLTRMLMTLTTPAQLLGDDKFVARVRQAAGDPGADLPRPGGAPPRDELLRLLAGARRAAV</sequence>
<dbReference type="GO" id="GO:0016491">
    <property type="term" value="F:oxidoreductase activity"/>
    <property type="evidence" value="ECO:0007669"/>
    <property type="project" value="UniProtKB-KW"/>
</dbReference>